<evidence type="ECO:0000313" key="1">
    <source>
        <dbReference type="EMBL" id="MBC6448520.1"/>
    </source>
</evidence>
<name>A0ABR7L744_9PSEU</name>
<organism evidence="1 2">
    <name type="scientific">Actinokineospora xionganensis</name>
    <dbReference type="NCBI Taxonomy" id="2684470"/>
    <lineage>
        <taxon>Bacteria</taxon>
        <taxon>Bacillati</taxon>
        <taxon>Actinomycetota</taxon>
        <taxon>Actinomycetes</taxon>
        <taxon>Pseudonocardiales</taxon>
        <taxon>Pseudonocardiaceae</taxon>
        <taxon>Actinokineospora</taxon>
    </lineage>
</organism>
<accession>A0ABR7L744</accession>
<dbReference type="SUPFAM" id="SSF55961">
    <property type="entry name" value="Bet v1-like"/>
    <property type="match status" value="1"/>
</dbReference>
<sequence length="149" mass="16920">MRTRFEFDVHTRATPEQVIELFTDFSANRPNRWPALSPREYRVFSVGETEAEAQEGQDLPKVSARWHYDWSTPGKVVMTVTESAYLATSSFHTVEVKPAANGGSDLHGVWDNTATNLSAKIGIGMMRVMGPTFFRRYYKRTLDRLAETA</sequence>
<keyword evidence="2" id="KW-1185">Reference proteome</keyword>
<evidence type="ECO:0000313" key="2">
    <source>
        <dbReference type="Proteomes" id="UP000734823"/>
    </source>
</evidence>
<dbReference type="Proteomes" id="UP000734823">
    <property type="component" value="Unassembled WGS sequence"/>
</dbReference>
<evidence type="ECO:0008006" key="3">
    <source>
        <dbReference type="Google" id="ProtNLM"/>
    </source>
</evidence>
<gene>
    <name evidence="1" type="ORF">GPZ80_15200</name>
</gene>
<dbReference type="RefSeq" id="WP_187220986.1">
    <property type="nucleotide sequence ID" value="NZ_JABVED010000007.1"/>
</dbReference>
<dbReference type="EMBL" id="JABVED010000007">
    <property type="protein sequence ID" value="MBC6448520.1"/>
    <property type="molecule type" value="Genomic_DNA"/>
</dbReference>
<proteinExistence type="predicted"/>
<reference evidence="1 2" key="1">
    <citation type="submission" date="2020-06" db="EMBL/GenBank/DDBJ databases">
        <title>Actinokineospora xiongansis sp. nov., isolated from soil of Baiyangdian.</title>
        <authorList>
            <person name="Zhang X."/>
        </authorList>
    </citation>
    <scope>NUCLEOTIDE SEQUENCE [LARGE SCALE GENOMIC DNA]</scope>
    <source>
        <strain evidence="1 2">HBU206404</strain>
    </source>
</reference>
<comment type="caution">
    <text evidence="1">The sequence shown here is derived from an EMBL/GenBank/DDBJ whole genome shotgun (WGS) entry which is preliminary data.</text>
</comment>
<protein>
    <recommendedName>
        <fullName evidence="3">Polyketide cyclase/dehydrase/lipid transport protein</fullName>
    </recommendedName>
</protein>